<dbReference type="OrthoDB" id="43245at2157"/>
<keyword evidence="6 8" id="KW-0472">Membrane</keyword>
<sequence length="192" mass="22189">MVSIEELMEQVAQSEIEVIKAELSKALQESLRVVQDRYEQAVTTYTSKINEMVSQAKEEVEGERAKLDIESKRAILSEKNYWLNVVYERTLKSLNKVKNSDKYVKGLEEVLKREARENSVIFCSPDEEEVVRKLVKNLKLKVEVKVEQRMIGGVKVQYSDVGLVRDYSLNLILDQVFESLKPRIAEILFGEM</sequence>
<evidence type="ECO:0000256" key="4">
    <source>
        <dbReference type="ARBA" id="ARBA00022781"/>
    </source>
</evidence>
<dbReference type="GeneID" id="55640898"/>
<comment type="subcellular location">
    <subcellularLocation>
        <location evidence="8">Cell membrane</location>
        <topology evidence="8">Peripheral membrane protein</topology>
    </subcellularLocation>
</comment>
<proteinExistence type="inferred from homology"/>
<keyword evidence="5 8" id="KW-0406">Ion transport</keyword>
<accession>A0A6N0NS20</accession>
<evidence type="ECO:0000256" key="7">
    <source>
        <dbReference type="ARBA" id="ARBA00023310"/>
    </source>
</evidence>
<dbReference type="RefSeq" id="WP_174629492.1">
    <property type="nucleotide sequence ID" value="NZ_CP049074.1"/>
</dbReference>
<dbReference type="Proteomes" id="UP000509301">
    <property type="component" value="Chromosome"/>
</dbReference>
<dbReference type="Gene3D" id="3.30.2320.30">
    <property type="entry name" value="ATP synthase, E subunit, C-terminal"/>
    <property type="match status" value="1"/>
</dbReference>
<comment type="function">
    <text evidence="8">Component of the A-type ATP synthase that produces ATP from ADP in the presence of a proton gradient across the membrane.</text>
</comment>
<dbReference type="KEGG" id="mten:GWK48_03080"/>
<reference evidence="9 10" key="1">
    <citation type="submission" date="2020-02" db="EMBL/GenBank/DDBJ databases">
        <title>Comparative genome analysis reveals the metabolism and evolution of the thermophilic archaeal genus Metallosphaera.</title>
        <authorList>
            <person name="Jiang C."/>
        </authorList>
    </citation>
    <scope>NUCLEOTIDE SEQUENCE [LARGE SCALE GENOMIC DNA]</scope>
    <source>
        <strain evidence="9 10">Ric-A</strain>
    </source>
</reference>
<evidence type="ECO:0000256" key="3">
    <source>
        <dbReference type="ARBA" id="ARBA00022475"/>
    </source>
</evidence>
<name>A0A6N0NS20_9CREN</name>
<dbReference type="GO" id="GO:0046933">
    <property type="term" value="F:proton-transporting ATP synthase activity, rotational mechanism"/>
    <property type="evidence" value="ECO:0007669"/>
    <property type="project" value="UniProtKB-UniRule"/>
</dbReference>
<keyword evidence="10" id="KW-1185">Reference proteome</keyword>
<dbReference type="SUPFAM" id="SSF160527">
    <property type="entry name" value="V-type ATPase subunit E-like"/>
    <property type="match status" value="1"/>
</dbReference>
<evidence type="ECO:0000256" key="5">
    <source>
        <dbReference type="ARBA" id="ARBA00023065"/>
    </source>
</evidence>
<dbReference type="GO" id="GO:0005524">
    <property type="term" value="F:ATP binding"/>
    <property type="evidence" value="ECO:0007669"/>
    <property type="project" value="UniProtKB-UniRule"/>
</dbReference>
<dbReference type="AlphaFoldDB" id="A0A6N0NS20"/>
<keyword evidence="7 8" id="KW-0066">ATP synthesis</keyword>
<dbReference type="EMBL" id="CP049074">
    <property type="protein sequence ID" value="QKQ99511.1"/>
    <property type="molecule type" value="Genomic_DNA"/>
</dbReference>
<dbReference type="HAMAP" id="MF_00311">
    <property type="entry name" value="ATP_synth_E_arch"/>
    <property type="match status" value="1"/>
</dbReference>
<evidence type="ECO:0000256" key="2">
    <source>
        <dbReference type="ARBA" id="ARBA00022448"/>
    </source>
</evidence>
<dbReference type="GO" id="GO:0046961">
    <property type="term" value="F:proton-transporting ATPase activity, rotational mechanism"/>
    <property type="evidence" value="ECO:0007669"/>
    <property type="project" value="InterPro"/>
</dbReference>
<evidence type="ECO:0000313" key="9">
    <source>
        <dbReference type="EMBL" id="QKQ99511.1"/>
    </source>
</evidence>
<keyword evidence="4 8" id="KW-0375">Hydrogen ion transport</keyword>
<protein>
    <recommendedName>
        <fullName evidence="8">A-type ATP synthase subunit E</fullName>
    </recommendedName>
</protein>
<evidence type="ECO:0000256" key="8">
    <source>
        <dbReference type="HAMAP-Rule" id="MF_00311"/>
    </source>
</evidence>
<keyword evidence="3 8" id="KW-1003">Cell membrane</keyword>
<evidence type="ECO:0000313" key="10">
    <source>
        <dbReference type="Proteomes" id="UP000509301"/>
    </source>
</evidence>
<dbReference type="InterPro" id="IPR038495">
    <property type="entry name" value="ATPase_E_C"/>
</dbReference>
<evidence type="ECO:0000256" key="1">
    <source>
        <dbReference type="ARBA" id="ARBA00005901"/>
    </source>
</evidence>
<organism evidence="9 10">
    <name type="scientific">Metallosphaera tengchongensis</name>
    <dbReference type="NCBI Taxonomy" id="1532350"/>
    <lineage>
        <taxon>Archaea</taxon>
        <taxon>Thermoproteota</taxon>
        <taxon>Thermoprotei</taxon>
        <taxon>Sulfolobales</taxon>
        <taxon>Sulfolobaceae</taxon>
        <taxon>Metallosphaera</taxon>
    </lineage>
</organism>
<comment type="similarity">
    <text evidence="1 8">Belongs to the V-ATPase E subunit family.</text>
</comment>
<keyword evidence="2 8" id="KW-0813">Transport</keyword>
<gene>
    <name evidence="8" type="primary">atpE</name>
    <name evidence="9" type="ORF">GWK48_03080</name>
</gene>
<comment type="subunit">
    <text evidence="8">Has multiple subunits with at least A(3), B(3), C, D, E, F, H, I and proteolipid K(x).</text>
</comment>
<dbReference type="GO" id="GO:0005886">
    <property type="term" value="C:plasma membrane"/>
    <property type="evidence" value="ECO:0007669"/>
    <property type="project" value="UniProtKB-SubCell"/>
</dbReference>
<dbReference type="InterPro" id="IPR002842">
    <property type="entry name" value="ATPase_V1_Esu"/>
</dbReference>
<dbReference type="GO" id="GO:0042777">
    <property type="term" value="P:proton motive force-driven plasma membrane ATP synthesis"/>
    <property type="evidence" value="ECO:0007669"/>
    <property type="project" value="UniProtKB-UniRule"/>
</dbReference>
<dbReference type="GO" id="GO:0033178">
    <property type="term" value="C:proton-transporting two-sector ATPase complex, catalytic domain"/>
    <property type="evidence" value="ECO:0007669"/>
    <property type="project" value="InterPro"/>
</dbReference>
<evidence type="ECO:0000256" key="6">
    <source>
        <dbReference type="ARBA" id="ARBA00023136"/>
    </source>
</evidence>